<dbReference type="OrthoDB" id="5586090at2759"/>
<feature type="compositionally biased region" description="Basic and acidic residues" evidence="6">
    <location>
        <begin position="1"/>
        <end position="21"/>
    </location>
</feature>
<evidence type="ECO:0000313" key="11">
    <source>
        <dbReference type="Proteomes" id="UP000005220"/>
    </source>
</evidence>
<feature type="region of interest" description="Disordered" evidence="6">
    <location>
        <begin position="546"/>
        <end position="565"/>
    </location>
</feature>
<evidence type="ECO:0000313" key="10">
    <source>
        <dbReference type="EMBL" id="CCF58924.1"/>
    </source>
</evidence>
<keyword evidence="3 7" id="KW-1133">Transmembrane helix</keyword>
<feature type="transmembrane region" description="Helical" evidence="7">
    <location>
        <begin position="209"/>
        <end position="232"/>
    </location>
</feature>
<feature type="compositionally biased region" description="Polar residues" evidence="6">
    <location>
        <begin position="520"/>
        <end position="532"/>
    </location>
</feature>
<dbReference type="PANTHER" id="PTHR31679">
    <property type="entry name" value="PEROXISOMAL MEMBRANE PROTEIN PEX30-RELATED"/>
    <property type="match status" value="1"/>
</dbReference>
<feature type="region of interest" description="Disordered" evidence="6">
    <location>
        <begin position="424"/>
        <end position="457"/>
    </location>
</feature>
<dbReference type="EMBL" id="HE650826">
    <property type="protein sequence ID" value="CCF58924.1"/>
    <property type="molecule type" value="Genomic_DNA"/>
</dbReference>
<dbReference type="eggNOG" id="ENOG502QT80">
    <property type="taxonomic scope" value="Eukaryota"/>
</dbReference>
<evidence type="ECO:0000256" key="6">
    <source>
        <dbReference type="SAM" id="MobiDB-lite"/>
    </source>
</evidence>
<dbReference type="FunCoup" id="H2AX24">
    <property type="interactions" value="82"/>
</dbReference>
<feature type="transmembrane region" description="Helical" evidence="7">
    <location>
        <begin position="244"/>
        <end position="261"/>
    </location>
</feature>
<dbReference type="InterPro" id="IPR010482">
    <property type="entry name" value="TECPR1-like_DysF"/>
</dbReference>
<dbReference type="PANTHER" id="PTHR31679:SF2">
    <property type="entry name" value="PEROXISOMAL MEMBRANE PROTEIN PEX30-RELATED"/>
    <property type="match status" value="1"/>
</dbReference>
<dbReference type="GO" id="GO:0007031">
    <property type="term" value="P:peroxisome organization"/>
    <property type="evidence" value="ECO:0007669"/>
    <property type="project" value="EnsemblFungi"/>
</dbReference>
<dbReference type="SMART" id="SM00694">
    <property type="entry name" value="DysFC"/>
    <property type="match status" value="1"/>
</dbReference>
<keyword evidence="2 7" id="KW-0812">Transmembrane</keyword>
<evidence type="ECO:0000256" key="1">
    <source>
        <dbReference type="ARBA" id="ARBA00004585"/>
    </source>
</evidence>
<evidence type="ECO:0000259" key="9">
    <source>
        <dbReference type="SMART" id="SM00694"/>
    </source>
</evidence>
<dbReference type="KEGG" id="kaf:KAFR_0F03280"/>
<dbReference type="STRING" id="1071382.H2AX24"/>
<dbReference type="GeneID" id="13884392"/>
<evidence type="ECO:0000256" key="5">
    <source>
        <dbReference type="ARBA" id="ARBA00023140"/>
    </source>
</evidence>
<organism evidence="10 11">
    <name type="scientific">Kazachstania africana (strain ATCC 22294 / BCRC 22015 / CBS 2517 / CECT 1963 / NBRC 1671 / NRRL Y-8276)</name>
    <name type="common">Yeast</name>
    <name type="synonym">Kluyveromyces africanus</name>
    <dbReference type="NCBI Taxonomy" id="1071382"/>
    <lineage>
        <taxon>Eukaryota</taxon>
        <taxon>Fungi</taxon>
        <taxon>Dikarya</taxon>
        <taxon>Ascomycota</taxon>
        <taxon>Saccharomycotina</taxon>
        <taxon>Saccharomycetes</taxon>
        <taxon>Saccharomycetales</taxon>
        <taxon>Saccharomycetaceae</taxon>
        <taxon>Kazachstania</taxon>
    </lineage>
</organism>
<comment type="subcellular location">
    <subcellularLocation>
        <location evidence="1">Peroxisome membrane</location>
        <topology evidence="1">Multi-pass membrane protein</topology>
    </subcellularLocation>
</comment>
<accession>H2AX24</accession>
<feature type="transmembrane region" description="Helical" evidence="7">
    <location>
        <begin position="113"/>
        <end position="130"/>
    </location>
</feature>
<dbReference type="SMART" id="SM00693">
    <property type="entry name" value="DysFN"/>
    <property type="match status" value="1"/>
</dbReference>
<proteinExistence type="predicted"/>
<gene>
    <name evidence="10" type="primary">KAFR0F03280</name>
    <name evidence="10" type="ORF">KAFR_0F03280</name>
</gene>
<feature type="domain" description="Peroxin/Ferlin" evidence="9">
    <location>
        <begin position="387"/>
        <end position="420"/>
    </location>
</feature>
<dbReference type="Proteomes" id="UP000005220">
    <property type="component" value="Chromosome 6"/>
</dbReference>
<feature type="domain" description="Peroxin/Ferlin" evidence="8">
    <location>
        <begin position="296"/>
        <end position="362"/>
    </location>
</feature>
<dbReference type="GO" id="GO:1900063">
    <property type="term" value="P:regulation of peroxisome organization"/>
    <property type="evidence" value="ECO:0007669"/>
    <property type="project" value="EnsemblFungi"/>
</dbReference>
<feature type="region of interest" description="Disordered" evidence="6">
    <location>
        <begin position="1"/>
        <end position="64"/>
    </location>
</feature>
<dbReference type="InterPro" id="IPR006614">
    <property type="entry name" value="Peroxin/Ferlin"/>
</dbReference>
<evidence type="ECO:0000256" key="2">
    <source>
        <dbReference type="ARBA" id="ARBA00022692"/>
    </source>
</evidence>
<dbReference type="RefSeq" id="XP_003958059.1">
    <property type="nucleotide sequence ID" value="XM_003958010.1"/>
</dbReference>
<dbReference type="HOGENOM" id="CLU_016397_0_0_1"/>
<dbReference type="InterPro" id="IPR052646">
    <property type="entry name" value="Peroxisomal_PEX28-32"/>
</dbReference>
<feature type="region of interest" description="Disordered" evidence="6">
    <location>
        <begin position="519"/>
        <end position="541"/>
    </location>
</feature>
<keyword evidence="11" id="KW-1185">Reference proteome</keyword>
<evidence type="ECO:0000256" key="3">
    <source>
        <dbReference type="ARBA" id="ARBA00022989"/>
    </source>
</evidence>
<evidence type="ECO:0000256" key="7">
    <source>
        <dbReference type="SAM" id="Phobius"/>
    </source>
</evidence>
<feature type="compositionally biased region" description="Basic residues" evidence="6">
    <location>
        <begin position="40"/>
        <end position="58"/>
    </location>
</feature>
<dbReference type="GO" id="GO:0005778">
    <property type="term" value="C:peroxisomal membrane"/>
    <property type="evidence" value="ECO:0007669"/>
    <property type="project" value="UniProtKB-SubCell"/>
</dbReference>
<protein>
    <recommendedName>
        <fullName evidence="8 9">Peroxin/Ferlin domain-containing protein</fullName>
    </recommendedName>
</protein>
<dbReference type="Pfam" id="PF06398">
    <property type="entry name" value="Pex24p"/>
    <property type="match status" value="1"/>
</dbReference>
<keyword evidence="5" id="KW-0576">Peroxisome</keyword>
<sequence>MNEDIKTSEKKIHESSAKETDEVTNSQFVRFGTHIENSSKKRGTRSALKKSRKMKHSRSNSVESDNDLDTMIVSSPLLTSTPPTIARSLAKLYPYLIVTDKALSLITWTNDEAWPSVVLVFIYVLTILHYETFTKYFGHLIVIESLWLYSLLDKYVTEQVSAYPTLDDIVHVMNRVSLKADMMLSPINILTTQDIRRILFTNTFFSSNYIIISFFIIPPIKLLLISGVFALTYHSPWAKHMRRILWRFRAVRLFIFYLTGLDLDGVNKHQRIFYNVAKQLQNMPTKGNGSNTGLNKVRFTYVLYENQRRWLGIGWTSTLMAYERAPWTDEFLNTVPEPGLFKLPEDDSNMRWRWVDKTWRLDMTNAGAIQLSSSKAKTTASPDANAAFIYFDNTWKKPTTEDTYTKYTRRRRWIRTAELICPSGTVQSAESTSSVTSVISKEPGGKNSTDDREGDTVLFEDMSDKKDRTDISSLSGGNRKRKVSFSNVKNIRIIPSTNDEDERYEKENIQDESEPFNEFITPTSEESGTIHESISKTEGRTLEAAKENLPDAPFEKDAKKTNGKDNETLIEMAASKNDNFKKDKTIIEVNDYNNIDINMQ</sequence>
<keyword evidence="4 7" id="KW-0472">Membrane</keyword>
<evidence type="ECO:0000256" key="4">
    <source>
        <dbReference type="ARBA" id="ARBA00023136"/>
    </source>
</evidence>
<name>H2AX24_KAZAF</name>
<reference evidence="10 11" key="1">
    <citation type="journal article" date="2011" name="Proc. Natl. Acad. Sci. U.S.A.">
        <title>Evolutionary erosion of yeast sex chromosomes by mating-type switching accidents.</title>
        <authorList>
            <person name="Gordon J.L."/>
            <person name="Armisen D."/>
            <person name="Proux-Wera E."/>
            <person name="Oheigeartaigh S.S."/>
            <person name="Byrne K.P."/>
            <person name="Wolfe K.H."/>
        </authorList>
    </citation>
    <scope>NUCLEOTIDE SEQUENCE [LARGE SCALE GENOMIC DNA]</scope>
    <source>
        <strain evidence="11">ATCC 22294 / BCRC 22015 / CBS 2517 / CECT 1963 / NBRC 1671 / NRRL Y-8276</strain>
    </source>
</reference>
<evidence type="ECO:0000259" key="8">
    <source>
        <dbReference type="SMART" id="SM00693"/>
    </source>
</evidence>
<feature type="compositionally biased region" description="Polar residues" evidence="6">
    <location>
        <begin position="424"/>
        <end position="439"/>
    </location>
</feature>
<dbReference type="InParanoid" id="H2AX24"/>
<dbReference type="AlphaFoldDB" id="H2AX24"/>